<keyword evidence="2" id="KW-0201">Cytochrome c-type biogenesis</keyword>
<evidence type="ECO:0000256" key="5">
    <source>
        <dbReference type="SAM" id="Phobius"/>
    </source>
</evidence>
<keyword evidence="5" id="KW-1133">Transmembrane helix</keyword>
<sequence>MGERRKTPSTLRIIMRWAVLVAVIIFDIAVAVYLFSDRSAEQQSPEMHLSEIAGDLLLIDYGSYKADLSVFQNQPMVINSWASWCSFCKEELPAFVEVQKEFGQVRFIAINRQESIETAKHYTDELGVTDGLIFLIDTPDSFYKAIGGFTMPETIFVDRAGTVVFHKRGHMTVDEIREQTQKIIDNE</sequence>
<keyword evidence="4" id="KW-0676">Redox-active center</keyword>
<dbReference type="InterPro" id="IPR013766">
    <property type="entry name" value="Thioredoxin_domain"/>
</dbReference>
<protein>
    <recommendedName>
        <fullName evidence="6">Thioredoxin domain-containing protein</fullName>
    </recommendedName>
</protein>
<evidence type="ECO:0000256" key="4">
    <source>
        <dbReference type="ARBA" id="ARBA00023284"/>
    </source>
</evidence>
<dbReference type="GO" id="GO:0017004">
    <property type="term" value="P:cytochrome complex assembly"/>
    <property type="evidence" value="ECO:0007669"/>
    <property type="project" value="UniProtKB-KW"/>
</dbReference>
<dbReference type="CDD" id="cd02966">
    <property type="entry name" value="TlpA_like_family"/>
    <property type="match status" value="1"/>
</dbReference>
<comment type="caution">
    <text evidence="7">The sequence shown here is derived from an EMBL/GenBank/DDBJ whole genome shotgun (WGS) entry which is preliminary data.</text>
</comment>
<name>A0A2H0TE72_9BACT</name>
<dbReference type="InterPro" id="IPR013740">
    <property type="entry name" value="Redoxin"/>
</dbReference>
<feature type="domain" description="Thioredoxin" evidence="6">
    <location>
        <begin position="38"/>
        <end position="185"/>
    </location>
</feature>
<proteinExistence type="predicted"/>
<dbReference type="PANTHER" id="PTHR42852:SF6">
    <property type="entry name" value="THIOL:DISULFIDE INTERCHANGE PROTEIN DSBE"/>
    <property type="match status" value="1"/>
</dbReference>
<keyword evidence="3" id="KW-1015">Disulfide bond</keyword>
<dbReference type="Gene3D" id="3.40.30.10">
    <property type="entry name" value="Glutaredoxin"/>
    <property type="match status" value="1"/>
</dbReference>
<dbReference type="SUPFAM" id="SSF52833">
    <property type="entry name" value="Thioredoxin-like"/>
    <property type="match status" value="1"/>
</dbReference>
<dbReference type="Pfam" id="PF08534">
    <property type="entry name" value="Redoxin"/>
    <property type="match status" value="1"/>
</dbReference>
<gene>
    <name evidence="7" type="ORF">COU47_00205</name>
</gene>
<evidence type="ECO:0000256" key="2">
    <source>
        <dbReference type="ARBA" id="ARBA00022748"/>
    </source>
</evidence>
<evidence type="ECO:0000256" key="3">
    <source>
        <dbReference type="ARBA" id="ARBA00023157"/>
    </source>
</evidence>
<evidence type="ECO:0000259" key="6">
    <source>
        <dbReference type="PROSITE" id="PS51352"/>
    </source>
</evidence>
<dbReference type="Proteomes" id="UP000231503">
    <property type="component" value="Unassembled WGS sequence"/>
</dbReference>
<evidence type="ECO:0000313" key="7">
    <source>
        <dbReference type="EMBL" id="PIR69849.1"/>
    </source>
</evidence>
<organism evidence="7 8">
    <name type="scientific">Candidatus Niyogibacteria bacterium CG10_big_fil_rev_8_21_14_0_10_46_36</name>
    <dbReference type="NCBI Taxonomy" id="1974726"/>
    <lineage>
        <taxon>Bacteria</taxon>
        <taxon>Candidatus Niyogiibacteriota</taxon>
    </lineage>
</organism>
<keyword evidence="5" id="KW-0812">Transmembrane</keyword>
<comment type="subcellular location">
    <subcellularLocation>
        <location evidence="1">Cell envelope</location>
    </subcellularLocation>
</comment>
<reference evidence="8" key="1">
    <citation type="submission" date="2017-09" db="EMBL/GenBank/DDBJ databases">
        <title>Depth-based differentiation of microbial function through sediment-hosted aquifers and enrichment of novel symbionts in the deep terrestrial subsurface.</title>
        <authorList>
            <person name="Probst A.J."/>
            <person name="Ladd B."/>
            <person name="Jarett J.K."/>
            <person name="Geller-Mcgrath D.E."/>
            <person name="Sieber C.M.K."/>
            <person name="Emerson J.B."/>
            <person name="Anantharaman K."/>
            <person name="Thomas B.C."/>
            <person name="Malmstrom R."/>
            <person name="Stieglmeier M."/>
            <person name="Klingl A."/>
            <person name="Woyke T."/>
            <person name="Ryan C.M."/>
            <person name="Banfield J.F."/>
        </authorList>
    </citation>
    <scope>NUCLEOTIDE SEQUENCE [LARGE SCALE GENOMIC DNA]</scope>
</reference>
<dbReference type="AlphaFoldDB" id="A0A2H0TE72"/>
<keyword evidence="5" id="KW-0472">Membrane</keyword>
<evidence type="ECO:0000256" key="1">
    <source>
        <dbReference type="ARBA" id="ARBA00004196"/>
    </source>
</evidence>
<accession>A0A2H0TE72</accession>
<dbReference type="PROSITE" id="PS51352">
    <property type="entry name" value="THIOREDOXIN_2"/>
    <property type="match status" value="1"/>
</dbReference>
<dbReference type="PANTHER" id="PTHR42852">
    <property type="entry name" value="THIOL:DISULFIDE INTERCHANGE PROTEIN DSBE"/>
    <property type="match status" value="1"/>
</dbReference>
<dbReference type="GO" id="GO:0016491">
    <property type="term" value="F:oxidoreductase activity"/>
    <property type="evidence" value="ECO:0007669"/>
    <property type="project" value="InterPro"/>
</dbReference>
<evidence type="ECO:0000313" key="8">
    <source>
        <dbReference type="Proteomes" id="UP000231503"/>
    </source>
</evidence>
<dbReference type="InterPro" id="IPR050553">
    <property type="entry name" value="Thioredoxin_ResA/DsbE_sf"/>
</dbReference>
<dbReference type="GO" id="GO:0030313">
    <property type="term" value="C:cell envelope"/>
    <property type="evidence" value="ECO:0007669"/>
    <property type="project" value="UniProtKB-SubCell"/>
</dbReference>
<feature type="transmembrane region" description="Helical" evidence="5">
    <location>
        <begin position="14"/>
        <end position="35"/>
    </location>
</feature>
<dbReference type="EMBL" id="PFCO01000001">
    <property type="protein sequence ID" value="PIR69849.1"/>
    <property type="molecule type" value="Genomic_DNA"/>
</dbReference>
<dbReference type="InterPro" id="IPR036249">
    <property type="entry name" value="Thioredoxin-like_sf"/>
</dbReference>